<dbReference type="GO" id="GO:0000981">
    <property type="term" value="F:DNA-binding transcription factor activity, RNA polymerase II-specific"/>
    <property type="evidence" value="ECO:0007669"/>
    <property type="project" value="InterPro"/>
</dbReference>
<dbReference type="Pfam" id="PF00172">
    <property type="entry name" value="Zn_clus"/>
    <property type="match status" value="1"/>
</dbReference>
<feature type="region of interest" description="Disordered" evidence="6">
    <location>
        <begin position="584"/>
        <end position="629"/>
    </location>
</feature>
<protein>
    <recommendedName>
        <fullName evidence="7">Zn(2)-C6 fungal-type domain-containing protein</fullName>
    </recommendedName>
</protein>
<comment type="subcellular location">
    <subcellularLocation>
        <location evidence="1">Nucleus</location>
    </subcellularLocation>
</comment>
<organism evidence="8 9">
    <name type="scientific">Cryphonectria parasitica (strain ATCC 38755 / EP155)</name>
    <dbReference type="NCBI Taxonomy" id="660469"/>
    <lineage>
        <taxon>Eukaryota</taxon>
        <taxon>Fungi</taxon>
        <taxon>Dikarya</taxon>
        <taxon>Ascomycota</taxon>
        <taxon>Pezizomycotina</taxon>
        <taxon>Sordariomycetes</taxon>
        <taxon>Sordariomycetidae</taxon>
        <taxon>Diaporthales</taxon>
        <taxon>Cryphonectriaceae</taxon>
        <taxon>Cryphonectria-Endothia species complex</taxon>
        <taxon>Cryphonectria</taxon>
    </lineage>
</organism>
<dbReference type="GO" id="GO:0008270">
    <property type="term" value="F:zinc ion binding"/>
    <property type="evidence" value="ECO:0007669"/>
    <property type="project" value="InterPro"/>
</dbReference>
<keyword evidence="2" id="KW-0479">Metal-binding</keyword>
<dbReference type="GO" id="GO:0006351">
    <property type="term" value="P:DNA-templated transcription"/>
    <property type="evidence" value="ECO:0007669"/>
    <property type="project" value="InterPro"/>
</dbReference>
<dbReference type="PANTHER" id="PTHR47338:SF7">
    <property type="entry name" value="ZN(II)2CYS6 TRANSCRIPTION FACTOR (EUROFUNG)"/>
    <property type="match status" value="1"/>
</dbReference>
<dbReference type="Proteomes" id="UP000803844">
    <property type="component" value="Unassembled WGS sequence"/>
</dbReference>
<dbReference type="GeneID" id="63842150"/>
<dbReference type="Gene3D" id="4.10.240.10">
    <property type="entry name" value="Zn(2)-C6 fungal-type DNA-binding domain"/>
    <property type="match status" value="1"/>
</dbReference>
<dbReference type="InterPro" id="IPR050815">
    <property type="entry name" value="TF_fung"/>
</dbReference>
<dbReference type="InterPro" id="IPR036864">
    <property type="entry name" value="Zn2-C6_fun-type_DNA-bd_sf"/>
</dbReference>
<evidence type="ECO:0000256" key="3">
    <source>
        <dbReference type="ARBA" id="ARBA00023015"/>
    </source>
</evidence>
<evidence type="ECO:0000256" key="5">
    <source>
        <dbReference type="ARBA" id="ARBA00023242"/>
    </source>
</evidence>
<evidence type="ECO:0000256" key="6">
    <source>
        <dbReference type="SAM" id="MobiDB-lite"/>
    </source>
</evidence>
<evidence type="ECO:0000313" key="8">
    <source>
        <dbReference type="EMBL" id="KAF3770509.1"/>
    </source>
</evidence>
<sequence length="747" mass="82938">MGVSLVRVIEFRSFSRVTPTQDLTEAGTRRKRAQRACEACHSHKTKCSGEFPKCRRCLENGLNCEYKVSRRKFTAAPGASASPTTPLNPVQNVASRSLPSVVSAEAKQLISPSASSVSPGLTDANRKPSLGSVLNSEDILARVDLLSRHFDVWFETWGRLPLMSIFHPGQTYQGIHDKTLSPHIVRCVCAMTARFLIPGSRSLPLFAEKCAEDVDQYILQQISTFLRGGDGLENLLILLLTICHFWVESQMGKVWMYMGLAGRLITALQMNWDGAVDTPIKQEIIRRAVWTIWKLDRYLASGFDEHLILRDEVMHLKFPATDSEFPAEGDMTMATPTLGQTRPGQTPLLADPPTRHPRPAQLEPSQFLNQVSKLQQMLLTFSQSLPEYLKVSDIGTVQRWFNSPQRGSFVMLYTTFWELYIDLYRFSVPGLREQASAEIAKQLPSDFVVSSQKQAVGYAICLSRFWRCGQAVADQKPWVDGRERLLTVDQTLHRLYDNLVEGSSAPLIRQEVVNDDTLAALIQSNMKLFDAFAVFFPATIENHGTPYDNPRETIGRLVRMPARKPPENVRLPGPHYMLEQAIAPPDYEERDKHRNRSGADVLLRQRRQPSGLSSVPSSAGTGSAGTSQRPDIPVWLAEARNGQAAPGTLAIPQQSPVMPALATAQPPESQAFVQQPVYARAGSLSNPLGTYHNTPSAFPPPPPPTNTNQHTYTASILGPSLGRDDHPGFYHRAGGKTLPFPDIDSII</sequence>
<dbReference type="PRINTS" id="PR00755">
    <property type="entry name" value="AFLATOXINBRP"/>
</dbReference>
<reference evidence="8" key="1">
    <citation type="journal article" date="2020" name="Phytopathology">
        <title>Genome sequence of the chestnut blight fungus Cryphonectria parasitica EP155: A fundamental resource for an archetypical invasive plant pathogen.</title>
        <authorList>
            <person name="Crouch J.A."/>
            <person name="Dawe A."/>
            <person name="Aerts A."/>
            <person name="Barry K."/>
            <person name="Churchill A.C.L."/>
            <person name="Grimwood J."/>
            <person name="Hillman B."/>
            <person name="Milgroom M.G."/>
            <person name="Pangilinan J."/>
            <person name="Smith M."/>
            <person name="Salamov A."/>
            <person name="Schmutz J."/>
            <person name="Yadav J."/>
            <person name="Grigoriev I.V."/>
            <person name="Nuss D."/>
        </authorList>
    </citation>
    <scope>NUCLEOTIDE SEQUENCE</scope>
    <source>
        <strain evidence="8">EP155</strain>
    </source>
</reference>
<evidence type="ECO:0000259" key="7">
    <source>
        <dbReference type="PROSITE" id="PS50048"/>
    </source>
</evidence>
<comment type="caution">
    <text evidence="8">The sequence shown here is derived from an EMBL/GenBank/DDBJ whole genome shotgun (WGS) entry which is preliminary data.</text>
</comment>
<dbReference type="EMBL" id="MU032344">
    <property type="protein sequence ID" value="KAF3770509.1"/>
    <property type="molecule type" value="Genomic_DNA"/>
</dbReference>
<dbReference type="OrthoDB" id="4685598at2759"/>
<evidence type="ECO:0000256" key="2">
    <source>
        <dbReference type="ARBA" id="ARBA00022723"/>
    </source>
</evidence>
<keyword evidence="9" id="KW-1185">Reference proteome</keyword>
<keyword evidence="5" id="KW-0539">Nucleus</keyword>
<dbReference type="GO" id="GO:0005634">
    <property type="term" value="C:nucleus"/>
    <property type="evidence" value="ECO:0007669"/>
    <property type="project" value="UniProtKB-SubCell"/>
</dbReference>
<accession>A0A9P5CTC5</accession>
<dbReference type="RefSeq" id="XP_040781470.1">
    <property type="nucleotide sequence ID" value="XM_040925021.1"/>
</dbReference>
<dbReference type="PROSITE" id="PS50048">
    <property type="entry name" value="ZN2_CY6_FUNGAL_2"/>
    <property type="match status" value="1"/>
</dbReference>
<dbReference type="SMART" id="SM00906">
    <property type="entry name" value="Fungal_trans"/>
    <property type="match status" value="1"/>
</dbReference>
<dbReference type="SMART" id="SM00066">
    <property type="entry name" value="GAL4"/>
    <property type="match status" value="1"/>
</dbReference>
<dbReference type="CDD" id="cd00067">
    <property type="entry name" value="GAL4"/>
    <property type="match status" value="1"/>
</dbReference>
<dbReference type="InterPro" id="IPR001138">
    <property type="entry name" value="Zn2Cys6_DnaBD"/>
</dbReference>
<feature type="domain" description="Zn(2)-C6 fungal-type" evidence="7">
    <location>
        <begin position="36"/>
        <end position="66"/>
    </location>
</feature>
<dbReference type="AlphaFoldDB" id="A0A9P5CTC5"/>
<dbReference type="GO" id="GO:0003677">
    <property type="term" value="F:DNA binding"/>
    <property type="evidence" value="ECO:0007669"/>
    <property type="project" value="InterPro"/>
</dbReference>
<evidence type="ECO:0000256" key="1">
    <source>
        <dbReference type="ARBA" id="ARBA00004123"/>
    </source>
</evidence>
<gene>
    <name evidence="8" type="ORF">M406DRAFT_66909</name>
</gene>
<evidence type="ECO:0000313" key="9">
    <source>
        <dbReference type="Proteomes" id="UP000803844"/>
    </source>
</evidence>
<dbReference type="PROSITE" id="PS00463">
    <property type="entry name" value="ZN2_CY6_FUNGAL_1"/>
    <property type="match status" value="1"/>
</dbReference>
<dbReference type="SUPFAM" id="SSF57701">
    <property type="entry name" value="Zn2/Cys6 DNA-binding domain"/>
    <property type="match status" value="1"/>
</dbReference>
<dbReference type="CDD" id="cd12148">
    <property type="entry name" value="fungal_TF_MHR"/>
    <property type="match status" value="1"/>
</dbReference>
<keyword evidence="4" id="KW-0804">Transcription</keyword>
<evidence type="ECO:0000256" key="4">
    <source>
        <dbReference type="ARBA" id="ARBA00023163"/>
    </source>
</evidence>
<proteinExistence type="predicted"/>
<dbReference type="Pfam" id="PF04082">
    <property type="entry name" value="Fungal_trans"/>
    <property type="match status" value="1"/>
</dbReference>
<feature type="compositionally biased region" description="Low complexity" evidence="6">
    <location>
        <begin position="613"/>
        <end position="627"/>
    </location>
</feature>
<name>A0A9P5CTC5_CRYP1</name>
<dbReference type="PANTHER" id="PTHR47338">
    <property type="entry name" value="ZN(II)2CYS6 TRANSCRIPTION FACTOR (EUROFUNG)-RELATED"/>
    <property type="match status" value="1"/>
</dbReference>
<dbReference type="InterPro" id="IPR007219">
    <property type="entry name" value="XnlR_reg_dom"/>
</dbReference>
<keyword evidence="3" id="KW-0805">Transcription regulation</keyword>